<dbReference type="OMA" id="RADIDDK"/>
<keyword evidence="9" id="KW-1185">Reference proteome</keyword>
<evidence type="ECO:0000256" key="5">
    <source>
        <dbReference type="ARBA" id="ARBA00022949"/>
    </source>
</evidence>
<dbReference type="Gene3D" id="1.25.10.10">
    <property type="entry name" value="Leucine-rich Repeat Variant"/>
    <property type="match status" value="1"/>
</dbReference>
<evidence type="ECO:0000313" key="9">
    <source>
        <dbReference type="Proteomes" id="UP000094527"/>
    </source>
</evidence>
<dbReference type="GO" id="GO:0005886">
    <property type="term" value="C:plasma membrane"/>
    <property type="evidence" value="ECO:0007669"/>
    <property type="project" value="TreeGrafter"/>
</dbReference>
<dbReference type="Pfam" id="PF00514">
    <property type="entry name" value="Arm"/>
    <property type="match status" value="4"/>
</dbReference>
<dbReference type="Proteomes" id="UP000094527">
    <property type="component" value="Unassembled WGS sequence"/>
</dbReference>
<feature type="region of interest" description="Disordered" evidence="7">
    <location>
        <begin position="104"/>
        <end position="211"/>
    </location>
</feature>
<evidence type="ECO:0000313" key="8">
    <source>
        <dbReference type="EMBL" id="ODN01237.1"/>
    </source>
</evidence>
<comment type="similarity">
    <text evidence="2">Belongs to the beta-catenin family.</text>
</comment>
<keyword evidence="3" id="KW-0677">Repeat</keyword>
<evidence type="ECO:0000256" key="7">
    <source>
        <dbReference type="SAM" id="MobiDB-lite"/>
    </source>
</evidence>
<evidence type="ECO:0000256" key="3">
    <source>
        <dbReference type="ARBA" id="ARBA00022737"/>
    </source>
</evidence>
<feature type="region of interest" description="Disordered" evidence="7">
    <location>
        <begin position="339"/>
        <end position="358"/>
    </location>
</feature>
<proteinExistence type="inferred from homology"/>
<organism evidence="8 9">
    <name type="scientific">Orchesella cincta</name>
    <name type="common">Springtail</name>
    <name type="synonym">Podura cincta</name>
    <dbReference type="NCBI Taxonomy" id="48709"/>
    <lineage>
        <taxon>Eukaryota</taxon>
        <taxon>Metazoa</taxon>
        <taxon>Ecdysozoa</taxon>
        <taxon>Arthropoda</taxon>
        <taxon>Hexapoda</taxon>
        <taxon>Collembola</taxon>
        <taxon>Entomobryomorpha</taxon>
        <taxon>Entomobryoidea</taxon>
        <taxon>Orchesellidae</taxon>
        <taxon>Orchesellinae</taxon>
        <taxon>Orchesella</taxon>
    </lineage>
</organism>
<evidence type="ECO:0000256" key="4">
    <source>
        <dbReference type="ARBA" id="ARBA00022889"/>
    </source>
</evidence>
<feature type="compositionally biased region" description="Low complexity" evidence="7">
    <location>
        <begin position="1171"/>
        <end position="1180"/>
    </location>
</feature>
<comment type="caution">
    <text evidence="8">The sequence shown here is derived from an EMBL/GenBank/DDBJ whole genome shotgun (WGS) entry which is preliminary data.</text>
</comment>
<feature type="compositionally biased region" description="Polar residues" evidence="7">
    <location>
        <begin position="509"/>
        <end position="526"/>
    </location>
</feature>
<feature type="region of interest" description="Disordered" evidence="7">
    <location>
        <begin position="1035"/>
        <end position="1207"/>
    </location>
</feature>
<sequence>MSVTVRIRFSYLSIKLGKGIVNGFHTTGRSGISRGVGLVGSNGSLTLHHARSNSLVNNRPGTEDCQTGDRVVLLPFEEARGGALSNTASLGRVSKQLTTTTITSSSTTAVHRTTTTIKNRGQGNTPASPSPLIDSPGGRGGGATTEHHSHHLLQMGPDGQPMDYSGVPRPNQVTVPGPDYVPAGAAAYGTNPRNHFPPPSNPPTEHAPYDPNMGQDAYVYAARGVPPDPAERQYVSHGVDYATYGDYEQYPEYGDQVGMDGGGGSRGGSYHPNYHHHVGFADHGAPSPQSPSDRSNSPSLPPVTPRSAKNSGSNFKPNMKGITFEYLRQAGGYVPAPGYEELESGGAPRPDYLSTAPSNSHAGNYAGIGNTSHYGNLPVRSYLYSEQNDGMMLGGNNGGGSVGGEFGVGDGSVGRPSPQPPHPSSSSSSHLHNHLHHQHQSSSSPSVGMHPPVSNSNSSLMFGGGAASNNGVEGLPPPPNNSFMLSNNKHFHPAATSSNSILNDDHEPSPSNSNQHLTVSAGTSSPGVRWRDPDLHEVIQFLGNPNPVVKANAAAYLQHLCYMDDPVKAKTRALGGIPPLVALLNNDQPEVHRNSCGALRNLSYGRQNDENKKAIKSAGGIPALVRLLKRTADNEVKELVTGVLWNLSSCEELKKAIIDDAMVALVNIVIIPHSGWDRSLATGSSVNNPSHIPDACWSTVFKNASGVLRNVSSAGEYARKKLRECEGLVEALLHVVRCALSRADIDDKSVENCVCILRNLSYRCQEVEDPNYDKHPPPAQSRASAPQAKGENSGCFGANKKKKDNAMATASPKESNNVVNNTGPSSRGQGQGGKSEPVRGMELLWQPEVVQAYLALLSNCSNPETLEAAAGAIQNLAACYWQPSIEIRAAVRKEKGLPVLVELLRMEVDRVVCAVATALRNLALDQRNKELIGKYAMRDLVQKLPSGRPHDQGTSDDTIAAVLATLNEVIKKNAEFSRSLMEAEGVERLVQLSQQKRRYSSRVVKFASQVLYSMWQHQELREVYKKAGWSETDFVSKGMTGRSGSPSGPGGSGNEASSAGSPVNANSTLNRPMASQSGTRYEDKTMQRAPNNSVPKSPPPSYTQGEQVPMADMPYPDGGSHAPIPPGAFRMYPSQPLKPGEPLYAQVNREKKKNRLYEGNHHHPGGGYPVGGYQSSPSGGEPHWQEPSNSISVEHLANNAPGGDSWV</sequence>
<accession>A0A1D2N7L9</accession>
<dbReference type="SUPFAM" id="SSF48371">
    <property type="entry name" value="ARM repeat"/>
    <property type="match status" value="1"/>
</dbReference>
<feature type="region of interest" description="Disordered" evidence="7">
    <location>
        <begin position="255"/>
        <end position="316"/>
    </location>
</feature>
<feature type="region of interest" description="Disordered" evidence="7">
    <location>
        <begin position="769"/>
        <end position="837"/>
    </location>
</feature>
<protein>
    <submittedName>
        <fullName evidence="8">Catenin delta-2</fullName>
    </submittedName>
</protein>
<keyword evidence="4" id="KW-0130">Cell adhesion</keyword>
<gene>
    <name evidence="8" type="ORF">Ocin01_05444</name>
</gene>
<evidence type="ECO:0000256" key="1">
    <source>
        <dbReference type="ARBA" id="ARBA00004282"/>
    </source>
</evidence>
<dbReference type="AlphaFoldDB" id="A0A1D2N7L9"/>
<dbReference type="PANTHER" id="PTHR10372:SF27">
    <property type="entry name" value="ADHERENS JUNCTION PROTEIN P120"/>
    <property type="match status" value="1"/>
</dbReference>
<feature type="repeat" description="ARM" evidence="6">
    <location>
        <begin position="575"/>
        <end position="620"/>
    </location>
</feature>
<feature type="compositionally biased region" description="Low complexity" evidence="7">
    <location>
        <begin position="440"/>
        <end position="454"/>
    </location>
</feature>
<feature type="repeat" description="ARM" evidence="6">
    <location>
        <begin position="619"/>
        <end position="662"/>
    </location>
</feature>
<comment type="subcellular location">
    <subcellularLocation>
        <location evidence="1">Cell junction</location>
    </subcellularLocation>
</comment>
<dbReference type="GO" id="GO:0005737">
    <property type="term" value="C:cytoplasm"/>
    <property type="evidence" value="ECO:0007669"/>
    <property type="project" value="TreeGrafter"/>
</dbReference>
<feature type="compositionally biased region" description="Polar residues" evidence="7">
    <location>
        <begin position="307"/>
        <end position="316"/>
    </location>
</feature>
<feature type="repeat" description="ARM" evidence="6">
    <location>
        <begin position="895"/>
        <end position="932"/>
    </location>
</feature>
<dbReference type="PANTHER" id="PTHR10372">
    <property type="entry name" value="PLAKOPHILLIN-RELATED"/>
    <property type="match status" value="1"/>
</dbReference>
<dbReference type="EMBL" id="LJIJ01000165">
    <property type="protein sequence ID" value="ODN01237.1"/>
    <property type="molecule type" value="Genomic_DNA"/>
</dbReference>
<reference evidence="8 9" key="1">
    <citation type="journal article" date="2016" name="Genome Biol. Evol.">
        <title>Gene Family Evolution Reflects Adaptation to Soil Environmental Stressors in the Genome of the Collembolan Orchesella cincta.</title>
        <authorList>
            <person name="Faddeeva-Vakhrusheva A."/>
            <person name="Derks M.F."/>
            <person name="Anvar S.Y."/>
            <person name="Agamennone V."/>
            <person name="Suring W."/>
            <person name="Smit S."/>
            <person name="van Straalen N.M."/>
            <person name="Roelofs D."/>
        </authorList>
    </citation>
    <scope>NUCLEOTIDE SEQUENCE [LARGE SCALE GENOMIC DNA]</scope>
    <source>
        <tissue evidence="8">Mixed pool</tissue>
    </source>
</reference>
<evidence type="ECO:0000256" key="6">
    <source>
        <dbReference type="PROSITE-ProRule" id="PRU00259"/>
    </source>
</evidence>
<feature type="compositionally biased region" description="Gly residues" evidence="7">
    <location>
        <begin position="394"/>
        <end position="412"/>
    </location>
</feature>
<dbReference type="InterPro" id="IPR028435">
    <property type="entry name" value="Plakophilin/d_Catenin"/>
</dbReference>
<feature type="compositionally biased region" description="Low complexity" evidence="7">
    <location>
        <begin position="104"/>
        <end position="116"/>
    </location>
</feature>
<feature type="compositionally biased region" description="Polar residues" evidence="7">
    <location>
        <begin position="1063"/>
        <end position="1079"/>
    </location>
</feature>
<evidence type="ECO:0000256" key="2">
    <source>
        <dbReference type="ARBA" id="ARBA00005462"/>
    </source>
</evidence>
<dbReference type="InterPro" id="IPR016024">
    <property type="entry name" value="ARM-type_fold"/>
</dbReference>
<dbReference type="PROSITE" id="PS50176">
    <property type="entry name" value="ARM_REPEAT"/>
    <property type="match status" value="3"/>
</dbReference>
<dbReference type="GO" id="GO:0005634">
    <property type="term" value="C:nucleus"/>
    <property type="evidence" value="ECO:0007669"/>
    <property type="project" value="TreeGrafter"/>
</dbReference>
<keyword evidence="5" id="KW-0965">Cell junction</keyword>
<dbReference type="InterPro" id="IPR000225">
    <property type="entry name" value="Armadillo"/>
</dbReference>
<dbReference type="OrthoDB" id="3245100at2759"/>
<dbReference type="GO" id="GO:0098609">
    <property type="term" value="P:cell-cell adhesion"/>
    <property type="evidence" value="ECO:0007669"/>
    <property type="project" value="InterPro"/>
</dbReference>
<dbReference type="STRING" id="48709.A0A1D2N7L9"/>
<dbReference type="SMART" id="SM00185">
    <property type="entry name" value="ARM"/>
    <property type="match status" value="7"/>
</dbReference>
<feature type="compositionally biased region" description="Polar residues" evidence="7">
    <location>
        <begin position="117"/>
        <end position="127"/>
    </location>
</feature>
<feature type="region of interest" description="Disordered" evidence="7">
    <location>
        <begin position="394"/>
        <end position="527"/>
    </location>
</feature>
<dbReference type="GO" id="GO:0005912">
    <property type="term" value="C:adherens junction"/>
    <property type="evidence" value="ECO:0007669"/>
    <property type="project" value="TreeGrafter"/>
</dbReference>
<dbReference type="InterPro" id="IPR011989">
    <property type="entry name" value="ARM-like"/>
</dbReference>
<name>A0A1D2N7L9_ORCCI</name>
<feature type="compositionally biased region" description="Polar residues" evidence="7">
    <location>
        <begin position="812"/>
        <end position="828"/>
    </location>
</feature>